<name>A0ABU0CV37_9BACI</name>
<sequence length="188" mass="21607">MSKGDEQTEILIGIVVLILIVGYVIISYNSLVKYRNWVKEAWSQIDVQLKRRHDLIPNLVETVKGYAKHEQETLDRVIKARSQLLSGTPQERIEADNMLEGALKSIFALAEAYPDLKANQNFLQLQEELTATENKIAYARQLYNKTVAEYNIKRESFPTNMIASMFNFEAQQQLSIPEAEREVPTVKF</sequence>
<proteinExistence type="inferred from homology"/>
<comment type="subcellular location">
    <subcellularLocation>
        <location evidence="1">Membrane</location>
        <topology evidence="1">Single-pass membrane protein</topology>
    </subcellularLocation>
</comment>
<dbReference type="InterPro" id="IPR023353">
    <property type="entry name" value="LemA-like_dom_sf"/>
</dbReference>
<accession>A0ABU0CV37</accession>
<evidence type="ECO:0000256" key="1">
    <source>
        <dbReference type="ARBA" id="ARBA00004167"/>
    </source>
</evidence>
<keyword evidence="5 6" id="KW-0472">Membrane</keyword>
<dbReference type="Pfam" id="PF04011">
    <property type="entry name" value="LemA"/>
    <property type="match status" value="1"/>
</dbReference>
<keyword evidence="4 6" id="KW-1133">Transmembrane helix</keyword>
<evidence type="ECO:0000256" key="2">
    <source>
        <dbReference type="ARBA" id="ARBA00008854"/>
    </source>
</evidence>
<dbReference type="Proteomes" id="UP001232445">
    <property type="component" value="Unassembled WGS sequence"/>
</dbReference>
<feature type="transmembrane region" description="Helical" evidence="6">
    <location>
        <begin position="12"/>
        <end position="31"/>
    </location>
</feature>
<evidence type="ECO:0000256" key="6">
    <source>
        <dbReference type="SAM" id="Phobius"/>
    </source>
</evidence>
<keyword evidence="8" id="KW-1185">Reference proteome</keyword>
<evidence type="ECO:0000313" key="7">
    <source>
        <dbReference type="EMBL" id="MDQ0340286.1"/>
    </source>
</evidence>
<evidence type="ECO:0000256" key="4">
    <source>
        <dbReference type="ARBA" id="ARBA00022989"/>
    </source>
</evidence>
<dbReference type="SUPFAM" id="SSF140478">
    <property type="entry name" value="LemA-like"/>
    <property type="match status" value="1"/>
</dbReference>
<evidence type="ECO:0000256" key="5">
    <source>
        <dbReference type="ARBA" id="ARBA00023136"/>
    </source>
</evidence>
<dbReference type="PANTHER" id="PTHR34478">
    <property type="entry name" value="PROTEIN LEMA"/>
    <property type="match status" value="1"/>
</dbReference>
<organism evidence="7 8">
    <name type="scientific">Caldalkalibacillus uzonensis</name>
    <dbReference type="NCBI Taxonomy" id="353224"/>
    <lineage>
        <taxon>Bacteria</taxon>
        <taxon>Bacillati</taxon>
        <taxon>Bacillota</taxon>
        <taxon>Bacilli</taxon>
        <taxon>Bacillales</taxon>
        <taxon>Bacillaceae</taxon>
        <taxon>Caldalkalibacillus</taxon>
    </lineage>
</organism>
<dbReference type="InterPro" id="IPR007156">
    <property type="entry name" value="MamQ_LemA"/>
</dbReference>
<comment type="caution">
    <text evidence="7">The sequence shown here is derived from an EMBL/GenBank/DDBJ whole genome shotgun (WGS) entry which is preliminary data.</text>
</comment>
<gene>
    <name evidence="7" type="ORF">J2S00_003091</name>
</gene>
<protein>
    <submittedName>
        <fullName evidence="7">LemA protein</fullName>
    </submittedName>
</protein>
<evidence type="ECO:0000313" key="8">
    <source>
        <dbReference type="Proteomes" id="UP001232445"/>
    </source>
</evidence>
<dbReference type="EMBL" id="JAUSUQ010000012">
    <property type="protein sequence ID" value="MDQ0340286.1"/>
    <property type="molecule type" value="Genomic_DNA"/>
</dbReference>
<reference evidence="7 8" key="1">
    <citation type="submission" date="2023-07" db="EMBL/GenBank/DDBJ databases">
        <title>Genomic Encyclopedia of Type Strains, Phase IV (KMG-IV): sequencing the most valuable type-strain genomes for metagenomic binning, comparative biology and taxonomic classification.</title>
        <authorList>
            <person name="Goeker M."/>
        </authorList>
    </citation>
    <scope>NUCLEOTIDE SEQUENCE [LARGE SCALE GENOMIC DNA]</scope>
    <source>
        <strain evidence="7 8">DSM 17740</strain>
    </source>
</reference>
<dbReference type="PANTHER" id="PTHR34478:SF2">
    <property type="entry name" value="MEMBRANE PROTEIN"/>
    <property type="match status" value="1"/>
</dbReference>
<keyword evidence="3 6" id="KW-0812">Transmembrane</keyword>
<dbReference type="Gene3D" id="1.20.1440.20">
    <property type="entry name" value="LemA-like domain"/>
    <property type="match status" value="1"/>
</dbReference>
<comment type="similarity">
    <text evidence="2">Belongs to the LemA family.</text>
</comment>
<evidence type="ECO:0000256" key="3">
    <source>
        <dbReference type="ARBA" id="ARBA00022692"/>
    </source>
</evidence>